<sequence>MTGPVSMSAPGGAGGGFTFQADQIDAVIKKWQDLLDDLQTDAEDARNMAAVKAPGKEFASGDFANLAIPSVKAFIDQNVKMREYVENYIEALEAAKKSMTTNEADTKAALQKTGEQS</sequence>
<evidence type="ECO:0000256" key="1">
    <source>
        <dbReference type="SAM" id="MobiDB-lite"/>
    </source>
</evidence>
<gene>
    <name evidence="2" type="ORF">JOM49_001326</name>
</gene>
<proteinExistence type="predicted"/>
<evidence type="ECO:0000313" key="3">
    <source>
        <dbReference type="Proteomes" id="UP000741013"/>
    </source>
</evidence>
<feature type="region of interest" description="Disordered" evidence="1">
    <location>
        <begin position="98"/>
        <end position="117"/>
    </location>
</feature>
<protein>
    <recommendedName>
        <fullName evidence="4">PE family protein</fullName>
    </recommendedName>
</protein>
<evidence type="ECO:0008006" key="4">
    <source>
        <dbReference type="Google" id="ProtNLM"/>
    </source>
</evidence>
<keyword evidence="3" id="KW-1185">Reference proteome</keyword>
<organism evidence="2 3">
    <name type="scientific">Amycolatopsis magusensis</name>
    <dbReference type="NCBI Taxonomy" id="882444"/>
    <lineage>
        <taxon>Bacteria</taxon>
        <taxon>Bacillati</taxon>
        <taxon>Actinomycetota</taxon>
        <taxon>Actinomycetes</taxon>
        <taxon>Pseudonocardiales</taxon>
        <taxon>Pseudonocardiaceae</taxon>
        <taxon>Amycolatopsis</taxon>
    </lineage>
</organism>
<accession>A0ABS4PK78</accession>
<evidence type="ECO:0000313" key="2">
    <source>
        <dbReference type="EMBL" id="MBP2179800.1"/>
    </source>
</evidence>
<reference evidence="2 3" key="1">
    <citation type="submission" date="2021-03" db="EMBL/GenBank/DDBJ databases">
        <title>Sequencing the genomes of 1000 actinobacteria strains.</title>
        <authorList>
            <person name="Klenk H.-P."/>
        </authorList>
    </citation>
    <scope>NUCLEOTIDE SEQUENCE [LARGE SCALE GENOMIC DNA]</scope>
    <source>
        <strain evidence="2 3">DSM 45510</strain>
    </source>
</reference>
<name>A0ABS4PK78_9PSEU</name>
<dbReference type="EMBL" id="JAGGMS010000001">
    <property type="protein sequence ID" value="MBP2179800.1"/>
    <property type="molecule type" value="Genomic_DNA"/>
</dbReference>
<comment type="caution">
    <text evidence="2">The sequence shown here is derived from an EMBL/GenBank/DDBJ whole genome shotgun (WGS) entry which is preliminary data.</text>
</comment>
<dbReference type="RefSeq" id="WP_209663474.1">
    <property type="nucleotide sequence ID" value="NZ_JAGGMS010000001.1"/>
</dbReference>
<dbReference type="Proteomes" id="UP000741013">
    <property type="component" value="Unassembled WGS sequence"/>
</dbReference>